<gene>
    <name evidence="2" type="ORF">Vretifemale_11753</name>
    <name evidence="3" type="ORF">Vretimale_8195</name>
</gene>
<feature type="compositionally biased region" description="Basic and acidic residues" evidence="1">
    <location>
        <begin position="98"/>
        <end position="109"/>
    </location>
</feature>
<evidence type="ECO:0000313" key="4">
    <source>
        <dbReference type="Proteomes" id="UP000747110"/>
    </source>
</evidence>
<reference evidence="2" key="1">
    <citation type="journal article" date="2021" name="Proc. Natl. Acad. Sci. U.S.A.">
        <title>Three genomes in the algal genus Volvox reveal the fate of a haploid sex-determining region after a transition to homothallism.</title>
        <authorList>
            <person name="Yamamoto K."/>
            <person name="Hamaji T."/>
            <person name="Kawai-Toyooka H."/>
            <person name="Matsuzaki R."/>
            <person name="Takahashi F."/>
            <person name="Nishimura Y."/>
            <person name="Kawachi M."/>
            <person name="Noguchi H."/>
            <person name="Minakuchi Y."/>
            <person name="Umen J.G."/>
            <person name="Toyoda A."/>
            <person name="Nozaki H."/>
        </authorList>
    </citation>
    <scope>NUCLEOTIDE SEQUENCE</scope>
    <source>
        <strain evidence="3">NIES-3785</strain>
        <strain evidence="2">NIES-3786</strain>
    </source>
</reference>
<protein>
    <submittedName>
        <fullName evidence="2">Uncharacterized protein</fullName>
    </submittedName>
</protein>
<sequence>MPDGPHKNDPGLQRMTAVTQNDCWAAVPPPATVQRAALSEQQPDCFYLALSAVIPHWFPGREKGRKANQTQQQPDAWKHAGNKRGPRTATSKASKGALEQRTRDSHDNQRTPGAAADGPMVFRKRRLAKPRYSPWVRDLSV</sequence>
<accession>A0A8J4CJC2</accession>
<feature type="region of interest" description="Disordered" evidence="1">
    <location>
        <begin position="60"/>
        <end position="122"/>
    </location>
</feature>
<dbReference type="Proteomes" id="UP000747110">
    <property type="component" value="Unassembled WGS sequence"/>
</dbReference>
<evidence type="ECO:0000256" key="1">
    <source>
        <dbReference type="SAM" id="MobiDB-lite"/>
    </source>
</evidence>
<comment type="caution">
    <text evidence="2">The sequence shown here is derived from an EMBL/GenBank/DDBJ whole genome shotgun (WGS) entry which is preliminary data.</text>
</comment>
<dbReference type="EMBL" id="BNCQ01000014">
    <property type="protein sequence ID" value="GIM03658.1"/>
    <property type="molecule type" value="Genomic_DNA"/>
</dbReference>
<dbReference type="AlphaFoldDB" id="A0A8J4CJC2"/>
<organism evidence="2 4">
    <name type="scientific">Volvox reticuliferus</name>
    <dbReference type="NCBI Taxonomy" id="1737510"/>
    <lineage>
        <taxon>Eukaryota</taxon>
        <taxon>Viridiplantae</taxon>
        <taxon>Chlorophyta</taxon>
        <taxon>core chlorophytes</taxon>
        <taxon>Chlorophyceae</taxon>
        <taxon>CS clade</taxon>
        <taxon>Chlamydomonadales</taxon>
        <taxon>Volvocaceae</taxon>
        <taxon>Volvox</taxon>
    </lineage>
</organism>
<name>A0A8J4CJC2_9CHLO</name>
<proteinExistence type="predicted"/>
<evidence type="ECO:0000313" key="2">
    <source>
        <dbReference type="EMBL" id="GIL82826.1"/>
    </source>
</evidence>
<keyword evidence="4" id="KW-1185">Reference proteome</keyword>
<evidence type="ECO:0000313" key="3">
    <source>
        <dbReference type="EMBL" id="GIM03658.1"/>
    </source>
</evidence>
<dbReference type="EMBL" id="BNCP01000025">
    <property type="protein sequence ID" value="GIL82826.1"/>
    <property type="molecule type" value="Genomic_DNA"/>
</dbReference>
<dbReference type="Proteomes" id="UP000722791">
    <property type="component" value="Unassembled WGS sequence"/>
</dbReference>